<dbReference type="Proteomes" id="UP001500124">
    <property type="component" value="Unassembled WGS sequence"/>
</dbReference>
<keyword evidence="3" id="KW-1185">Reference proteome</keyword>
<accession>A0ABP9L788</accession>
<evidence type="ECO:0008006" key="4">
    <source>
        <dbReference type="Google" id="ProtNLM"/>
    </source>
</evidence>
<evidence type="ECO:0000313" key="2">
    <source>
        <dbReference type="EMBL" id="GAA5070354.1"/>
    </source>
</evidence>
<dbReference type="Pfam" id="PF13730">
    <property type="entry name" value="HTH_36"/>
    <property type="match status" value="1"/>
</dbReference>
<evidence type="ECO:0000256" key="1">
    <source>
        <dbReference type="SAM" id="MobiDB-lite"/>
    </source>
</evidence>
<name>A0ABP9L788_9ACTN</name>
<protein>
    <recommendedName>
        <fullName evidence="4">Helix-turn-helix domain-containing protein</fullName>
    </recommendedName>
</protein>
<sequence length="370" mass="40182">MTVKHMAMVLDAEGLEGPEKLLLLAYCNRTDDHGYCWPGQQRLADDCGTSPATVKRVKKKLVEKNLIISERRFHPRTGDPISNLTRVNIALLAAMKRKRTDYDDNVIEKLTFNASVPLPTKKKKAPKGSGKGTDQLMAQDEPSLVDSPGTPPDLLMGQDEPDPQVKMSPAPAQDEPDLPLNLTPAPGQVEPLNLSHPSPKPQTPVHPSVGSPEFPSMEGRTDGTKPAPKKVQLTEGVRLLQALGQERPEMVLAGKVLADQGMVVDELFLLGWQVENLWPWLARPLPSPLEKSVGAVIAGRLRELLVTPVPGPRRGWDDGEEDLPAAPPRRSPAPAIEPHYECEGQLGSCGRPVPAPGELCAGCKRTTVHV</sequence>
<evidence type="ECO:0000313" key="3">
    <source>
        <dbReference type="Proteomes" id="UP001500124"/>
    </source>
</evidence>
<dbReference type="Gene3D" id="1.10.10.10">
    <property type="entry name" value="Winged helix-like DNA-binding domain superfamily/Winged helix DNA-binding domain"/>
    <property type="match status" value="1"/>
</dbReference>
<proteinExistence type="predicted"/>
<feature type="region of interest" description="Disordered" evidence="1">
    <location>
        <begin position="118"/>
        <end position="228"/>
    </location>
</feature>
<dbReference type="InterPro" id="IPR036388">
    <property type="entry name" value="WH-like_DNA-bd_sf"/>
</dbReference>
<dbReference type="EMBL" id="BAABKC010000087">
    <property type="protein sequence ID" value="GAA5070354.1"/>
    <property type="molecule type" value="Genomic_DNA"/>
</dbReference>
<comment type="caution">
    <text evidence="2">The sequence shown here is derived from an EMBL/GenBank/DDBJ whole genome shotgun (WGS) entry which is preliminary data.</text>
</comment>
<organism evidence="2 3">
    <name type="scientific">Streptomyces similanensis</name>
    <dbReference type="NCBI Taxonomy" id="1274988"/>
    <lineage>
        <taxon>Bacteria</taxon>
        <taxon>Bacillati</taxon>
        <taxon>Actinomycetota</taxon>
        <taxon>Actinomycetes</taxon>
        <taxon>Kitasatosporales</taxon>
        <taxon>Streptomycetaceae</taxon>
        <taxon>Streptomyces</taxon>
    </lineage>
</organism>
<dbReference type="RefSeq" id="WP_345670778.1">
    <property type="nucleotide sequence ID" value="NZ_BAABKC010000087.1"/>
</dbReference>
<gene>
    <name evidence="2" type="ORF">GCM10023336_55420</name>
</gene>
<reference evidence="3" key="1">
    <citation type="journal article" date="2019" name="Int. J. Syst. Evol. Microbiol.">
        <title>The Global Catalogue of Microorganisms (GCM) 10K type strain sequencing project: providing services to taxonomists for standard genome sequencing and annotation.</title>
        <authorList>
            <consortium name="The Broad Institute Genomics Platform"/>
            <consortium name="The Broad Institute Genome Sequencing Center for Infectious Disease"/>
            <person name="Wu L."/>
            <person name="Ma J."/>
        </authorList>
    </citation>
    <scope>NUCLEOTIDE SEQUENCE [LARGE SCALE GENOMIC DNA]</scope>
    <source>
        <strain evidence="3">JCM 18410</strain>
    </source>
</reference>
<feature type="region of interest" description="Disordered" evidence="1">
    <location>
        <begin position="310"/>
        <end position="332"/>
    </location>
</feature>